<sequence>MSMAFVVHGVCVRANAPAPPRLARTGSVSVRKCSKAWLCMGDVSRRDALRSALLFGGAMGLGILAYGGGQVDTAHAAVMDSRRVDELFESRDRLLPLGKPEPTEAPPAFDPKKPIKTMLADEREPAEGPSNVIEYQDETAANAANGSSSEAAVRSSLVICNYKAISADGTVIDQEFTRRPYLFRVGSKQATPALDVGVMGMRAGDSRVLRGVALTMLSDIQAGERALIGNDEILYLFVTVKKVNPF</sequence>
<dbReference type="PROSITE" id="PS50059">
    <property type="entry name" value="FKBP_PPIASE"/>
    <property type="match status" value="1"/>
</dbReference>
<dbReference type="AlphaFoldDB" id="A0A5J4Z5W6"/>
<evidence type="ECO:0000313" key="3">
    <source>
        <dbReference type="EMBL" id="KAA8499251.1"/>
    </source>
</evidence>
<dbReference type="Proteomes" id="UP000324585">
    <property type="component" value="Unassembled WGS sequence"/>
</dbReference>
<accession>A0A5J4Z5W6</accession>
<dbReference type="Gene3D" id="3.10.50.40">
    <property type="match status" value="1"/>
</dbReference>
<dbReference type="EC" id="5.2.1.8" evidence="1"/>
<feature type="domain" description="PPIase FKBP-type" evidence="2">
    <location>
        <begin position="155"/>
        <end position="209"/>
    </location>
</feature>
<dbReference type="InterPro" id="IPR001179">
    <property type="entry name" value="PPIase_FKBP_dom"/>
</dbReference>
<dbReference type="Pfam" id="PF00254">
    <property type="entry name" value="FKBP_C"/>
    <property type="match status" value="1"/>
</dbReference>
<dbReference type="EMBL" id="VRMN01000001">
    <property type="protein sequence ID" value="KAA8499251.1"/>
    <property type="molecule type" value="Genomic_DNA"/>
</dbReference>
<keyword evidence="4" id="KW-1185">Reference proteome</keyword>
<protein>
    <recommendedName>
        <fullName evidence="1">peptidylprolyl isomerase</fullName>
        <ecNumber evidence="1">5.2.1.8</ecNumber>
    </recommendedName>
</protein>
<comment type="caution">
    <text evidence="3">The sequence shown here is derived from an EMBL/GenBank/DDBJ whole genome shotgun (WGS) entry which is preliminary data.</text>
</comment>
<proteinExistence type="predicted"/>
<dbReference type="InterPro" id="IPR046357">
    <property type="entry name" value="PPIase_dom_sf"/>
</dbReference>
<evidence type="ECO:0000259" key="2">
    <source>
        <dbReference type="PROSITE" id="PS50059"/>
    </source>
</evidence>
<comment type="catalytic activity">
    <reaction evidence="1">
        <text>[protein]-peptidylproline (omega=180) = [protein]-peptidylproline (omega=0)</text>
        <dbReference type="Rhea" id="RHEA:16237"/>
        <dbReference type="Rhea" id="RHEA-COMP:10747"/>
        <dbReference type="Rhea" id="RHEA-COMP:10748"/>
        <dbReference type="ChEBI" id="CHEBI:83833"/>
        <dbReference type="ChEBI" id="CHEBI:83834"/>
        <dbReference type="EC" id="5.2.1.8"/>
    </reaction>
</comment>
<dbReference type="SUPFAM" id="SSF54534">
    <property type="entry name" value="FKBP-like"/>
    <property type="match status" value="1"/>
</dbReference>
<name>A0A5J4Z5W6_PORPP</name>
<reference evidence="4" key="1">
    <citation type="journal article" date="2019" name="Nat. Commun.">
        <title>Expansion of phycobilisome linker gene families in mesophilic red algae.</title>
        <authorList>
            <person name="Lee J."/>
            <person name="Kim D."/>
            <person name="Bhattacharya D."/>
            <person name="Yoon H.S."/>
        </authorList>
    </citation>
    <scope>NUCLEOTIDE SEQUENCE [LARGE SCALE GENOMIC DNA]</scope>
    <source>
        <strain evidence="4">CCMP 1328</strain>
    </source>
</reference>
<evidence type="ECO:0000313" key="4">
    <source>
        <dbReference type="Proteomes" id="UP000324585"/>
    </source>
</evidence>
<gene>
    <name evidence="3" type="ORF">FVE85_6836</name>
</gene>
<keyword evidence="1" id="KW-0697">Rotamase</keyword>
<keyword evidence="1" id="KW-0413">Isomerase</keyword>
<dbReference type="GO" id="GO:0003755">
    <property type="term" value="F:peptidyl-prolyl cis-trans isomerase activity"/>
    <property type="evidence" value="ECO:0007669"/>
    <property type="project" value="UniProtKB-KW"/>
</dbReference>
<evidence type="ECO:0000256" key="1">
    <source>
        <dbReference type="PROSITE-ProRule" id="PRU00277"/>
    </source>
</evidence>
<organism evidence="3 4">
    <name type="scientific">Porphyridium purpureum</name>
    <name type="common">Red alga</name>
    <name type="synonym">Porphyridium cruentum</name>
    <dbReference type="NCBI Taxonomy" id="35688"/>
    <lineage>
        <taxon>Eukaryota</taxon>
        <taxon>Rhodophyta</taxon>
        <taxon>Bangiophyceae</taxon>
        <taxon>Porphyridiales</taxon>
        <taxon>Porphyridiaceae</taxon>
        <taxon>Porphyridium</taxon>
    </lineage>
</organism>